<organism evidence="1">
    <name type="scientific">uncultured Clavibacter sp</name>
    <dbReference type="NCBI Taxonomy" id="378178"/>
    <lineage>
        <taxon>Bacteria</taxon>
        <taxon>Bacillati</taxon>
        <taxon>Actinomycetota</taxon>
        <taxon>Actinomycetes</taxon>
        <taxon>Micrococcales</taxon>
        <taxon>Microbacteriaceae</taxon>
        <taxon>Clavibacter</taxon>
        <taxon>environmental samples</taxon>
    </lineage>
</organism>
<sequence>MPTPGKLVHPVVQSLVFSYVAKNVERERAQSQSLLNWLQGMIMQRKLHPAFALGTLPARIQRP</sequence>
<accession>A0A060C9F8</accession>
<reference evidence="1" key="1">
    <citation type="journal article" date="2013" name="Environ. Microbiol.">
        <title>Seasonally variable intestinal metagenomes of the red palm weevil (Rhynchophorus ferrugineus).</title>
        <authorList>
            <person name="Jia S."/>
            <person name="Zhang X."/>
            <person name="Zhang G."/>
            <person name="Yin A."/>
            <person name="Zhang S."/>
            <person name="Li F."/>
            <person name="Wang L."/>
            <person name="Zhao D."/>
            <person name="Yun Q."/>
            <person name="Tala"/>
            <person name="Wang J."/>
            <person name="Sun G."/>
            <person name="Baabdullah M."/>
            <person name="Yu X."/>
            <person name="Hu S."/>
            <person name="Al-Mssallem I.S."/>
            <person name="Yu J."/>
        </authorList>
    </citation>
    <scope>NUCLEOTIDE SEQUENCE</scope>
</reference>
<dbReference type="Gene3D" id="3.20.20.80">
    <property type="entry name" value="Glycosidases"/>
    <property type="match status" value="1"/>
</dbReference>
<protein>
    <submittedName>
        <fullName evidence="1">CAZy families GH13 protein</fullName>
    </submittedName>
</protein>
<evidence type="ECO:0000313" key="1">
    <source>
        <dbReference type="EMBL" id="AIA91577.1"/>
    </source>
</evidence>
<dbReference type="EMBL" id="KF124261">
    <property type="protein sequence ID" value="AIA91577.1"/>
    <property type="molecule type" value="Genomic_DNA"/>
</dbReference>
<dbReference type="AlphaFoldDB" id="A0A060C9F8"/>
<name>A0A060C9F8_9MICO</name>
<proteinExistence type="predicted"/>